<reference evidence="2" key="1">
    <citation type="submission" date="2016-10" db="EMBL/GenBank/DDBJ databases">
        <authorList>
            <person name="Varghese N."/>
            <person name="Submissions S."/>
        </authorList>
    </citation>
    <scope>NUCLEOTIDE SEQUENCE [LARGE SCALE GENOMIC DNA]</scope>
    <source>
        <strain evidence="2">DSM 44637</strain>
    </source>
</reference>
<dbReference type="EMBL" id="FOWC01000023">
    <property type="protein sequence ID" value="SFQ75745.1"/>
    <property type="molecule type" value="Genomic_DNA"/>
</dbReference>
<dbReference type="Proteomes" id="UP000199137">
    <property type="component" value="Unassembled WGS sequence"/>
</dbReference>
<protein>
    <submittedName>
        <fullName evidence="1">Uncharacterized protein</fullName>
    </submittedName>
</protein>
<evidence type="ECO:0000313" key="2">
    <source>
        <dbReference type="Proteomes" id="UP000199137"/>
    </source>
</evidence>
<gene>
    <name evidence="1" type="ORF">SAMN05421854_12335</name>
</gene>
<name>A0A1I6B4A0_9PSEU</name>
<accession>A0A1I6B4A0</accession>
<organism evidence="1 2">
    <name type="scientific">Amycolatopsis rubida</name>
    <dbReference type="NCBI Taxonomy" id="112413"/>
    <lineage>
        <taxon>Bacteria</taxon>
        <taxon>Bacillati</taxon>
        <taxon>Actinomycetota</taxon>
        <taxon>Actinomycetes</taxon>
        <taxon>Pseudonocardiales</taxon>
        <taxon>Pseudonocardiaceae</taxon>
        <taxon>Amycolatopsis</taxon>
    </lineage>
</organism>
<dbReference type="STRING" id="112413.SAMN05421854_12335"/>
<proteinExistence type="predicted"/>
<sequence>MRSAVPGVPVEATAALRTAGEYGASIVDSRVLAAAMREGWVLRGVGVAVVFGGVERRAGVAAVFGWVGGSLSAGLASGQEGWVLRG</sequence>
<evidence type="ECO:0000313" key="1">
    <source>
        <dbReference type="EMBL" id="SFQ75745.1"/>
    </source>
</evidence>
<dbReference type="AlphaFoldDB" id="A0A1I6B4A0"/>